<keyword evidence="3" id="KW-1185">Reference proteome</keyword>
<feature type="transmembrane region" description="Helical" evidence="1">
    <location>
        <begin position="250"/>
        <end position="271"/>
    </location>
</feature>
<dbReference type="OrthoDB" id="2111841at2759"/>
<dbReference type="GO" id="GO:0047793">
    <property type="term" value="F:cycloeucalenol cycloisomerase activity"/>
    <property type="evidence" value="ECO:0007669"/>
    <property type="project" value="InterPro"/>
</dbReference>
<accession>A0A2N3N6H1</accession>
<evidence type="ECO:0000256" key="1">
    <source>
        <dbReference type="SAM" id="Phobius"/>
    </source>
</evidence>
<keyword evidence="1" id="KW-1133">Transmembrane helix</keyword>
<dbReference type="PANTHER" id="PTHR35136:SF1">
    <property type="entry name" value="CYCLOEUCALENOL CYCLOISOMERASE"/>
    <property type="match status" value="1"/>
</dbReference>
<evidence type="ECO:0008006" key="4">
    <source>
        <dbReference type="Google" id="ProtNLM"/>
    </source>
</evidence>
<dbReference type="Proteomes" id="UP000233524">
    <property type="component" value="Unassembled WGS sequence"/>
</dbReference>
<dbReference type="STRING" id="41688.A0A2N3N6H1"/>
<reference evidence="2 3" key="1">
    <citation type="journal article" date="2017" name="G3 (Bethesda)">
        <title>First Draft Genome Sequence of the Pathogenic Fungus Lomentospora prolificans (Formerly Scedosporium prolificans).</title>
        <authorList>
            <person name="Luo R."/>
            <person name="Zimin A."/>
            <person name="Workman R."/>
            <person name="Fan Y."/>
            <person name="Pertea G."/>
            <person name="Grossman N."/>
            <person name="Wear M.P."/>
            <person name="Jia B."/>
            <person name="Miller H."/>
            <person name="Casadevall A."/>
            <person name="Timp W."/>
            <person name="Zhang S.X."/>
            <person name="Salzberg S.L."/>
        </authorList>
    </citation>
    <scope>NUCLEOTIDE SEQUENCE [LARGE SCALE GENOMIC DNA]</scope>
    <source>
        <strain evidence="2 3">JHH-5317</strain>
    </source>
</reference>
<feature type="transmembrane region" description="Helical" evidence="1">
    <location>
        <begin position="61"/>
        <end position="80"/>
    </location>
</feature>
<dbReference type="PANTHER" id="PTHR35136">
    <property type="entry name" value="CYCLOEUCALENOL CYCLOISOMERASE"/>
    <property type="match status" value="1"/>
</dbReference>
<feature type="transmembrane region" description="Helical" evidence="1">
    <location>
        <begin position="220"/>
        <end position="238"/>
    </location>
</feature>
<organism evidence="2 3">
    <name type="scientific">Lomentospora prolificans</name>
    <dbReference type="NCBI Taxonomy" id="41688"/>
    <lineage>
        <taxon>Eukaryota</taxon>
        <taxon>Fungi</taxon>
        <taxon>Dikarya</taxon>
        <taxon>Ascomycota</taxon>
        <taxon>Pezizomycotina</taxon>
        <taxon>Sordariomycetes</taxon>
        <taxon>Hypocreomycetidae</taxon>
        <taxon>Microascales</taxon>
        <taxon>Microascaceae</taxon>
        <taxon>Lomentospora</taxon>
    </lineage>
</organism>
<name>A0A2N3N6H1_9PEZI</name>
<sequence length="277" mass="31545">MDSKTQCKRANGHVSPKASRVQLDQGGKAWTERVILGQSVFWMSIVGLVMVTSLIQRLNETDLLVLSVSLAAPPILLPILSPSRPDKDLPWARCYWFKLNVWVAIIVGFGTYFGTHYFFDLMGMRYTFNVQWTFDSHVLGQSGQRVPVFMYPLTHAYFMSYYTALMVAERKLGRFFQAGPFLRIFIVFGLSYVLAFAETFFMDNHFMAGLFAYDKHDRMLVVGSFGYASYFVVGLPMVRRIDEGEQWTMGRVVIEALATCMGILVLLEVWAKMIGAL</sequence>
<keyword evidence="1" id="KW-0472">Membrane</keyword>
<comment type="caution">
    <text evidence="2">The sequence shown here is derived from an EMBL/GenBank/DDBJ whole genome shotgun (WGS) entry which is preliminary data.</text>
</comment>
<gene>
    <name evidence="2" type="ORF">jhhlp_006640</name>
</gene>
<dbReference type="InterPro" id="IPR020532">
    <property type="entry name" value="Cycloeucalenol_cycloisomerase"/>
</dbReference>
<evidence type="ECO:0000313" key="3">
    <source>
        <dbReference type="Proteomes" id="UP000233524"/>
    </source>
</evidence>
<keyword evidence="1" id="KW-0812">Transmembrane</keyword>
<feature type="transmembrane region" description="Helical" evidence="1">
    <location>
        <begin position="149"/>
        <end position="168"/>
    </location>
</feature>
<feature type="transmembrane region" description="Helical" evidence="1">
    <location>
        <begin position="34"/>
        <end position="55"/>
    </location>
</feature>
<protein>
    <recommendedName>
        <fullName evidence="4">Cycloeucalenol cycloisomerase</fullName>
    </recommendedName>
</protein>
<dbReference type="InParanoid" id="A0A2N3N6H1"/>
<feature type="transmembrane region" description="Helical" evidence="1">
    <location>
        <begin position="101"/>
        <end position="119"/>
    </location>
</feature>
<evidence type="ECO:0000313" key="2">
    <source>
        <dbReference type="EMBL" id="PKS08028.1"/>
    </source>
</evidence>
<dbReference type="AlphaFoldDB" id="A0A2N3N6H1"/>
<dbReference type="VEuPathDB" id="FungiDB:jhhlp_006640"/>
<feature type="transmembrane region" description="Helical" evidence="1">
    <location>
        <begin position="180"/>
        <end position="200"/>
    </location>
</feature>
<dbReference type="EMBL" id="NLAX01000701">
    <property type="protein sequence ID" value="PKS08028.1"/>
    <property type="molecule type" value="Genomic_DNA"/>
</dbReference>
<proteinExistence type="predicted"/>